<dbReference type="GO" id="GO:0000428">
    <property type="term" value="C:DNA-directed RNA polymerase complex"/>
    <property type="evidence" value="ECO:0007669"/>
    <property type="project" value="UniProtKB-KW"/>
</dbReference>
<dbReference type="GO" id="GO:0003677">
    <property type="term" value="F:DNA binding"/>
    <property type="evidence" value="ECO:0007669"/>
    <property type="project" value="UniProtKB-KW"/>
</dbReference>
<dbReference type="Gene3D" id="1.10.10.60">
    <property type="entry name" value="Homeodomain-like"/>
    <property type="match status" value="1"/>
</dbReference>
<protein>
    <submittedName>
        <fullName evidence="11">RNA polymerase, sigma 54 subunit, RpoN/SigL</fullName>
    </submittedName>
</protein>
<dbReference type="InterPro" id="IPR010982">
    <property type="entry name" value="Lambda_DNA-bd_dom_sf"/>
</dbReference>
<dbReference type="PANTHER" id="PTHR32248">
    <property type="entry name" value="RNA POLYMERASE SIGMA-54 FACTOR"/>
    <property type="match status" value="1"/>
</dbReference>
<evidence type="ECO:0000256" key="2">
    <source>
        <dbReference type="ARBA" id="ARBA00022478"/>
    </source>
</evidence>
<feature type="domain" description="RNA polymerase sigma factor 54 DNA-binding" evidence="9">
    <location>
        <begin position="277"/>
        <end position="438"/>
    </location>
</feature>
<keyword evidence="12" id="KW-1185">Reference proteome</keyword>
<name>A0A0V8HB31_9BACI</name>
<dbReference type="RefSeq" id="WP_058299639.1">
    <property type="nucleotide sequence ID" value="NZ_FMAU01000005.1"/>
</dbReference>
<keyword evidence="6" id="KW-0731">Sigma factor</keyword>
<keyword evidence="7" id="KW-0238">DNA-binding</keyword>
<dbReference type="PRINTS" id="PR00045">
    <property type="entry name" value="SIGMA54FCT"/>
</dbReference>
<dbReference type="Pfam" id="PF00309">
    <property type="entry name" value="Sigma54_AID"/>
    <property type="match status" value="1"/>
</dbReference>
<keyword evidence="2" id="KW-0240">DNA-directed RNA polymerase</keyword>
<evidence type="ECO:0000256" key="7">
    <source>
        <dbReference type="ARBA" id="ARBA00023125"/>
    </source>
</evidence>
<dbReference type="GO" id="GO:0001216">
    <property type="term" value="F:DNA-binding transcription activator activity"/>
    <property type="evidence" value="ECO:0007669"/>
    <property type="project" value="InterPro"/>
</dbReference>
<evidence type="ECO:0000256" key="8">
    <source>
        <dbReference type="ARBA" id="ARBA00023163"/>
    </source>
</evidence>
<dbReference type="EMBL" id="FMAU01000005">
    <property type="protein sequence ID" value="SCC28873.1"/>
    <property type="molecule type" value="Genomic_DNA"/>
</dbReference>
<proteinExistence type="inferred from homology"/>
<dbReference type="PANTHER" id="PTHR32248:SF4">
    <property type="entry name" value="RNA POLYMERASE SIGMA-54 FACTOR"/>
    <property type="match status" value="1"/>
</dbReference>
<dbReference type="Proteomes" id="UP000181997">
    <property type="component" value="Unassembled WGS sequence"/>
</dbReference>
<dbReference type="PROSITE" id="PS50044">
    <property type="entry name" value="SIGMA54_3"/>
    <property type="match status" value="1"/>
</dbReference>
<dbReference type="GO" id="GO:0016779">
    <property type="term" value="F:nucleotidyltransferase activity"/>
    <property type="evidence" value="ECO:0007669"/>
    <property type="project" value="UniProtKB-KW"/>
</dbReference>
<evidence type="ECO:0000256" key="5">
    <source>
        <dbReference type="ARBA" id="ARBA00023015"/>
    </source>
</evidence>
<dbReference type="Pfam" id="PF04963">
    <property type="entry name" value="Sigma54_CBD"/>
    <property type="match status" value="1"/>
</dbReference>
<dbReference type="InterPro" id="IPR038709">
    <property type="entry name" value="RpoN_core-bd_sf"/>
</dbReference>
<organism evidence="11 12">
    <name type="scientific">[Bacillus] enclensis</name>
    <dbReference type="NCBI Taxonomy" id="1402860"/>
    <lineage>
        <taxon>Bacteria</taxon>
        <taxon>Bacillati</taxon>
        <taxon>Bacillota</taxon>
        <taxon>Bacilli</taxon>
        <taxon>Bacillales</taxon>
        <taxon>Bacillaceae</taxon>
        <taxon>Rossellomorea</taxon>
    </lineage>
</organism>
<keyword evidence="3" id="KW-0808">Transferase</keyword>
<dbReference type="GO" id="GO:0006352">
    <property type="term" value="P:DNA-templated transcription initiation"/>
    <property type="evidence" value="ECO:0007669"/>
    <property type="project" value="InterPro"/>
</dbReference>
<dbReference type="Gene3D" id="1.10.260.40">
    <property type="entry name" value="lambda repressor-like DNA-binding domains"/>
    <property type="match status" value="1"/>
</dbReference>
<dbReference type="Gene3D" id="1.10.10.1330">
    <property type="entry name" value="RNA polymerase sigma-54 factor, core-binding domain"/>
    <property type="match status" value="1"/>
</dbReference>
<comment type="similarity">
    <text evidence="1">Belongs to the sigma-54 factor family.</text>
</comment>
<dbReference type="PROSITE" id="PS00718">
    <property type="entry name" value="SIGMA54_2"/>
    <property type="match status" value="1"/>
</dbReference>
<evidence type="ECO:0000259" key="9">
    <source>
        <dbReference type="Pfam" id="PF04552"/>
    </source>
</evidence>
<feature type="domain" description="RNA polymerase sigma factor 54 core-binding" evidence="10">
    <location>
        <begin position="80"/>
        <end position="263"/>
    </location>
</feature>
<accession>A0A0V8HB31</accession>
<keyword evidence="5" id="KW-0805">Transcription regulation</keyword>
<evidence type="ECO:0000256" key="4">
    <source>
        <dbReference type="ARBA" id="ARBA00022695"/>
    </source>
</evidence>
<evidence type="ECO:0000313" key="11">
    <source>
        <dbReference type="EMBL" id="SCC28873.1"/>
    </source>
</evidence>
<evidence type="ECO:0000313" key="12">
    <source>
        <dbReference type="Proteomes" id="UP000181997"/>
    </source>
</evidence>
<evidence type="ECO:0000259" key="10">
    <source>
        <dbReference type="Pfam" id="PF04963"/>
    </source>
</evidence>
<dbReference type="GO" id="GO:0016987">
    <property type="term" value="F:sigma factor activity"/>
    <property type="evidence" value="ECO:0007669"/>
    <property type="project" value="UniProtKB-KW"/>
</dbReference>
<dbReference type="InterPro" id="IPR007634">
    <property type="entry name" value="RNA_pol_sigma_54_DNA-bd"/>
</dbReference>
<dbReference type="InterPro" id="IPR000394">
    <property type="entry name" value="RNA_pol_sigma_54"/>
</dbReference>
<dbReference type="Pfam" id="PF04552">
    <property type="entry name" value="Sigma54_DBD"/>
    <property type="match status" value="1"/>
</dbReference>
<keyword evidence="4" id="KW-0548">Nucleotidyltransferase</keyword>
<evidence type="ECO:0000256" key="1">
    <source>
        <dbReference type="ARBA" id="ARBA00008798"/>
    </source>
</evidence>
<dbReference type="OrthoDB" id="9814402at2"/>
<dbReference type="InterPro" id="IPR007046">
    <property type="entry name" value="RNA_pol_sigma_54_core-bd"/>
</dbReference>
<gene>
    <name evidence="11" type="ORF">GA0061094_3735</name>
</gene>
<dbReference type="PIRSF" id="PIRSF000774">
    <property type="entry name" value="RpoN"/>
    <property type="match status" value="1"/>
</dbReference>
<sequence length="440" mass="50742">MNLNTGLWQKQQLKLQMTQELKQAITILQYSTLELNAFLETKALENPLIQIEDPITDIPVRGESYQYKSKHETDFTEFLSVSKKTLEEHLFLQLNLKSFSCHELKIMKDLFYSLDENGYLHIETEDFLFRHDLQTDQLQYYIDSLQELDPAGIGARSLQECISLQLKRREAAELARTIVEEHFDDFAAKKWKGIAKDLDVDLKEIQKAADLIRECNPRPGALYNDGPSHYIVPELVVKTSGGNEVSVSLFDGTTVKVIYNEEYKDFLEHHPDKETVRYLREKDQEFQWLLQNLQQRKQTILKVGKLIVEKQKSFFLEGPAGLQPLTLKEVADEAGVHESTVSRAVKGKYMQTPYGIYEMKYFFSAAIKTLSSEDSGAASSTAIKNELQRLVDEEDKKKPLSDQKIVNMLIDKGFDVSRRTIAKYRDQLGISSSTMRKRYE</sequence>
<keyword evidence="8" id="KW-0804">Transcription</keyword>
<reference evidence="12" key="1">
    <citation type="submission" date="2016-08" db="EMBL/GenBank/DDBJ databases">
        <authorList>
            <person name="Varghese N."/>
            <person name="Submissions Spin"/>
        </authorList>
    </citation>
    <scope>NUCLEOTIDE SEQUENCE [LARGE SCALE GENOMIC DNA]</scope>
    <source>
        <strain evidence="12">SGD-1123</strain>
    </source>
</reference>
<dbReference type="AlphaFoldDB" id="A0A0V8HB31"/>
<evidence type="ECO:0000256" key="6">
    <source>
        <dbReference type="ARBA" id="ARBA00023082"/>
    </source>
</evidence>
<dbReference type="NCBIfam" id="TIGR02395">
    <property type="entry name" value="rpoN_sigma"/>
    <property type="match status" value="1"/>
</dbReference>
<evidence type="ECO:0000256" key="3">
    <source>
        <dbReference type="ARBA" id="ARBA00022679"/>
    </source>
</evidence>